<feature type="region of interest" description="Disordered" evidence="1">
    <location>
        <begin position="1"/>
        <end position="46"/>
    </location>
</feature>
<protein>
    <submittedName>
        <fullName evidence="2">Uncharacterized protein</fullName>
    </submittedName>
</protein>
<sequence>MLHAGVPRAPHGGLDVQPDGAAGTGMFQSSLSPLWRRPGPDGSAHQQAVLHQVVQHQHGLGIGSGQHVAGLLTAEGIEGADDGEVHDQQAT</sequence>
<organism evidence="2 3">
    <name type="scientific">Citricoccus parietis</name>
    <dbReference type="NCBI Taxonomy" id="592307"/>
    <lineage>
        <taxon>Bacteria</taxon>
        <taxon>Bacillati</taxon>
        <taxon>Actinomycetota</taxon>
        <taxon>Actinomycetes</taxon>
        <taxon>Micrococcales</taxon>
        <taxon>Micrococcaceae</taxon>
        <taxon>Citricoccus</taxon>
    </lineage>
</organism>
<gene>
    <name evidence="2" type="ORF">ACFFX0_26660</name>
</gene>
<reference evidence="2 3" key="1">
    <citation type="submission" date="2024-09" db="EMBL/GenBank/DDBJ databases">
        <authorList>
            <person name="Sun Q."/>
            <person name="Mori K."/>
        </authorList>
    </citation>
    <scope>NUCLEOTIDE SEQUENCE [LARGE SCALE GENOMIC DNA]</scope>
    <source>
        <strain evidence="2 3">CCM 7609</strain>
    </source>
</reference>
<evidence type="ECO:0000313" key="2">
    <source>
        <dbReference type="EMBL" id="MFB9074577.1"/>
    </source>
</evidence>
<accession>A0ABV5G6K7</accession>
<dbReference type="EMBL" id="JBHMFI010000002">
    <property type="protein sequence ID" value="MFB9074577.1"/>
    <property type="molecule type" value="Genomic_DNA"/>
</dbReference>
<name>A0ABV5G6K7_9MICC</name>
<evidence type="ECO:0000256" key="1">
    <source>
        <dbReference type="SAM" id="MobiDB-lite"/>
    </source>
</evidence>
<proteinExistence type="predicted"/>
<comment type="caution">
    <text evidence="2">The sequence shown here is derived from an EMBL/GenBank/DDBJ whole genome shotgun (WGS) entry which is preliminary data.</text>
</comment>
<keyword evidence="3" id="KW-1185">Reference proteome</keyword>
<dbReference type="Proteomes" id="UP001589575">
    <property type="component" value="Unassembled WGS sequence"/>
</dbReference>
<evidence type="ECO:0000313" key="3">
    <source>
        <dbReference type="Proteomes" id="UP001589575"/>
    </source>
</evidence>